<dbReference type="Gene3D" id="3.30.360.10">
    <property type="entry name" value="Dihydrodipicolinate Reductase, domain 2"/>
    <property type="match status" value="1"/>
</dbReference>
<dbReference type="EC" id="1.2.1.59" evidence="1"/>
<evidence type="ECO:0000313" key="1">
    <source>
        <dbReference type="EMBL" id="AIE92731.1"/>
    </source>
</evidence>
<sequence>MDIRFKDEAPSITEFHNLFKDEYGVAILWSAKGTKDVRDFANTMNFSFKDTNMIHIHANMTTSINDTIQIMYSDDQTGIVIPENHLLMQAMLFQKTYEDAFKHTEKLFKMKEKNNY</sequence>
<dbReference type="AlphaFoldDB" id="A0A075FTD2"/>
<dbReference type="GO" id="GO:0043891">
    <property type="term" value="F:glyceraldehyde-3-phosphate dehydrogenase [NAD(P)+] (phosphorylating) activity"/>
    <property type="evidence" value="ECO:0007669"/>
    <property type="project" value="UniProtKB-EC"/>
</dbReference>
<dbReference type="EMBL" id="KF900375">
    <property type="protein sequence ID" value="AIE92731.1"/>
    <property type="molecule type" value="Genomic_DNA"/>
</dbReference>
<organism evidence="1">
    <name type="scientific">uncultured marine thaumarchaeote AD1000_26_G12</name>
    <dbReference type="NCBI Taxonomy" id="1455904"/>
    <lineage>
        <taxon>Archaea</taxon>
        <taxon>Nitrososphaerota</taxon>
        <taxon>environmental samples</taxon>
    </lineage>
</organism>
<protein>
    <submittedName>
        <fullName evidence="1">Glyceraldehyde-3-phosphate dehydrogenase (Gap2)</fullName>
        <ecNumber evidence="1">1.2.1.59</ecNumber>
    </submittedName>
</protein>
<name>A0A075FTD2_9ARCH</name>
<gene>
    <name evidence="1" type="primary">gap2</name>
</gene>
<reference evidence="1" key="1">
    <citation type="journal article" date="2014" name="Genome Biol. Evol.">
        <title>Pangenome evidence for extensive interdomain horizontal transfer affecting lineage core and shell genes in uncultured planktonic thaumarchaeota and euryarchaeota.</title>
        <authorList>
            <person name="Deschamps P."/>
            <person name="Zivanovic Y."/>
            <person name="Moreira D."/>
            <person name="Rodriguez-Valera F."/>
            <person name="Lopez-Garcia P."/>
        </authorList>
    </citation>
    <scope>NUCLEOTIDE SEQUENCE</scope>
</reference>
<accession>A0A075FTD2</accession>
<keyword evidence="1" id="KW-0560">Oxidoreductase</keyword>
<proteinExistence type="predicted"/>